<evidence type="ECO:0000256" key="1">
    <source>
        <dbReference type="SAM" id="MobiDB-lite"/>
    </source>
</evidence>
<comment type="caution">
    <text evidence="2">The sequence shown here is derived from an EMBL/GenBank/DDBJ whole genome shotgun (WGS) entry which is preliminary data.</text>
</comment>
<dbReference type="EMBL" id="NWTN01000022">
    <property type="protein sequence ID" value="PRQ65367.1"/>
    <property type="molecule type" value="Genomic_DNA"/>
</dbReference>
<keyword evidence="3" id="KW-1185">Reference proteome</keyword>
<dbReference type="Proteomes" id="UP000238163">
    <property type="component" value="Unassembled WGS sequence"/>
</dbReference>
<sequence>MNVNKLLIETSNNINKLLDLKNRTKQSIINDNLSNIEALSANGVSYRQLLISGNIPIALKHFHDLIYRAKKKRTLFNNNKKHELEAPSQSVSSSTTIKGKDKFNQDQRTTSSTNQNATVTHSHSKQIDPLNYDLVEWKMMLSDISENLVKDIVKHGYTLSDAQQWIRENQIPNSSVLRRHFNSIRFKKQ</sequence>
<feature type="compositionally biased region" description="Polar residues" evidence="1">
    <location>
        <begin position="106"/>
        <end position="121"/>
    </location>
</feature>
<reference evidence="2 3" key="1">
    <citation type="submission" date="2018-03" db="EMBL/GenBank/DDBJ databases">
        <title>Genetic Diversity and Phenotypic Plasticity of AHL Mediated Quorum Sensing in Environmental Strains of Vibrio mediterranei.</title>
        <authorList>
            <person name="Lantoine F."/>
            <person name="Vouve F."/>
        </authorList>
    </citation>
    <scope>NUCLEOTIDE SEQUENCE [LARGE SCALE GENOMIC DNA]</scope>
    <source>
        <strain evidence="2 3">17LN0615E</strain>
    </source>
</reference>
<name>A0ABX5D6U5_9VIBR</name>
<organism evidence="2 3">
    <name type="scientific">Vibrio mediterranei</name>
    <dbReference type="NCBI Taxonomy" id="689"/>
    <lineage>
        <taxon>Bacteria</taxon>
        <taxon>Pseudomonadati</taxon>
        <taxon>Pseudomonadota</taxon>
        <taxon>Gammaproteobacteria</taxon>
        <taxon>Vibrionales</taxon>
        <taxon>Vibrionaceae</taxon>
        <taxon>Vibrio</taxon>
    </lineage>
</organism>
<proteinExistence type="predicted"/>
<evidence type="ECO:0000313" key="2">
    <source>
        <dbReference type="EMBL" id="PRQ65367.1"/>
    </source>
</evidence>
<evidence type="ECO:0000313" key="3">
    <source>
        <dbReference type="Proteomes" id="UP000238163"/>
    </source>
</evidence>
<protein>
    <submittedName>
        <fullName evidence="2">Uncharacterized protein</fullName>
    </submittedName>
</protein>
<gene>
    <name evidence="2" type="ORF">COR51_22340</name>
</gene>
<dbReference type="RefSeq" id="WP_096443931.1">
    <property type="nucleotide sequence ID" value="NZ_NWTN01000022.1"/>
</dbReference>
<feature type="region of interest" description="Disordered" evidence="1">
    <location>
        <begin position="78"/>
        <end position="123"/>
    </location>
</feature>
<accession>A0ABX5D6U5</accession>
<feature type="compositionally biased region" description="Polar residues" evidence="1">
    <location>
        <begin position="87"/>
        <end position="97"/>
    </location>
</feature>